<evidence type="ECO:0000313" key="1">
    <source>
        <dbReference type="EMBL" id="ETO10828.1"/>
    </source>
</evidence>
<evidence type="ECO:0000313" key="2">
    <source>
        <dbReference type="Proteomes" id="UP000023152"/>
    </source>
</evidence>
<sequence length="169" mass="19884">MYVQTKLCKKGVGKKLFSVLLLNMATTSSTNNKPKQTWETYSLEERTEYSDVWFHLKQEKKEKILACIKRKDINEQEKVLLFDSLEIWPFGHDIKRVVFYLEHSCIIESLPPLPISLMISQAISIKDEILIFGGFGFNKSKCYSYNIIRKEYKFICDYPKEIQFLNGHN</sequence>
<comment type="caution">
    <text evidence="1">The sequence shown here is derived from an EMBL/GenBank/DDBJ whole genome shotgun (WGS) entry which is preliminary data.</text>
</comment>
<proteinExistence type="predicted"/>
<reference evidence="1 2" key="1">
    <citation type="journal article" date="2013" name="Curr. Biol.">
        <title>The Genome of the Foraminiferan Reticulomyxa filosa.</title>
        <authorList>
            <person name="Glockner G."/>
            <person name="Hulsmann N."/>
            <person name="Schleicher M."/>
            <person name="Noegel A.A."/>
            <person name="Eichinger L."/>
            <person name="Gallinger C."/>
            <person name="Pawlowski J."/>
            <person name="Sierra R."/>
            <person name="Euteneuer U."/>
            <person name="Pillet L."/>
            <person name="Moustafa A."/>
            <person name="Platzer M."/>
            <person name="Groth M."/>
            <person name="Szafranski K."/>
            <person name="Schliwa M."/>
        </authorList>
    </citation>
    <scope>NUCLEOTIDE SEQUENCE [LARGE SCALE GENOMIC DNA]</scope>
</reference>
<organism evidence="1 2">
    <name type="scientific">Reticulomyxa filosa</name>
    <dbReference type="NCBI Taxonomy" id="46433"/>
    <lineage>
        <taxon>Eukaryota</taxon>
        <taxon>Sar</taxon>
        <taxon>Rhizaria</taxon>
        <taxon>Retaria</taxon>
        <taxon>Foraminifera</taxon>
        <taxon>Monothalamids</taxon>
        <taxon>Reticulomyxidae</taxon>
        <taxon>Reticulomyxa</taxon>
    </lineage>
</organism>
<dbReference type="AlphaFoldDB" id="X6M9Z7"/>
<gene>
    <name evidence="1" type="ORF">RFI_26549</name>
</gene>
<dbReference type="Proteomes" id="UP000023152">
    <property type="component" value="Unassembled WGS sequence"/>
</dbReference>
<keyword evidence="2" id="KW-1185">Reference proteome</keyword>
<feature type="non-terminal residue" evidence="1">
    <location>
        <position position="169"/>
    </location>
</feature>
<accession>X6M9Z7</accession>
<protein>
    <submittedName>
        <fullName evidence="1">Uncharacterized protein</fullName>
    </submittedName>
</protein>
<name>X6M9Z7_RETFI</name>
<dbReference type="EMBL" id="ASPP01023088">
    <property type="protein sequence ID" value="ETO10828.1"/>
    <property type="molecule type" value="Genomic_DNA"/>
</dbReference>